<dbReference type="Pfam" id="PF00512">
    <property type="entry name" value="HisKA"/>
    <property type="match status" value="1"/>
</dbReference>
<dbReference type="PROSITE" id="PS50112">
    <property type="entry name" value="PAS"/>
    <property type="match status" value="1"/>
</dbReference>
<organism evidence="14 15">
    <name type="scientific">Paramagnetospirillum marisnigri</name>
    <dbReference type="NCBI Taxonomy" id="1285242"/>
    <lineage>
        <taxon>Bacteria</taxon>
        <taxon>Pseudomonadati</taxon>
        <taxon>Pseudomonadota</taxon>
        <taxon>Alphaproteobacteria</taxon>
        <taxon>Rhodospirillales</taxon>
        <taxon>Magnetospirillaceae</taxon>
        <taxon>Paramagnetospirillum</taxon>
    </lineage>
</organism>
<reference evidence="14 15" key="1">
    <citation type="submission" date="2016-04" db="EMBL/GenBank/DDBJ databases">
        <title>Draft genome sequence of freshwater magnetotactic bacteria Magnetospirillum marisnigri SP-1 and Magnetospirillum moscoviense BB-1.</title>
        <authorList>
            <person name="Koziaeva V."/>
            <person name="Dziuba M.V."/>
            <person name="Ivanov T.M."/>
            <person name="Kuznetsov B."/>
            <person name="Grouzdev D.S."/>
        </authorList>
    </citation>
    <scope>NUCLEOTIDE SEQUENCE [LARGE SCALE GENOMIC DNA]</scope>
    <source>
        <strain evidence="14 15">SP-1</strain>
    </source>
</reference>
<evidence type="ECO:0000313" key="14">
    <source>
        <dbReference type="EMBL" id="OAN44741.1"/>
    </source>
</evidence>
<keyword evidence="5" id="KW-0808">Transferase</keyword>
<dbReference type="Pfam" id="PF00989">
    <property type="entry name" value="PAS"/>
    <property type="match status" value="1"/>
</dbReference>
<evidence type="ECO:0000256" key="4">
    <source>
        <dbReference type="ARBA" id="ARBA00022553"/>
    </source>
</evidence>
<dbReference type="InterPro" id="IPR035965">
    <property type="entry name" value="PAS-like_dom_sf"/>
</dbReference>
<dbReference type="AlphaFoldDB" id="A0A178M7I8"/>
<dbReference type="InterPro" id="IPR003661">
    <property type="entry name" value="HisK_dim/P_dom"/>
</dbReference>
<gene>
    <name evidence="14" type="ORF">A6A04_07935</name>
</gene>
<protein>
    <recommendedName>
        <fullName evidence="3">histidine kinase</fullName>
        <ecNumber evidence="3">2.7.13.3</ecNumber>
    </recommendedName>
</protein>
<dbReference type="PANTHER" id="PTHR43304">
    <property type="entry name" value="PHYTOCHROME-LIKE PROTEIN CPH1"/>
    <property type="match status" value="1"/>
</dbReference>
<proteinExistence type="predicted"/>
<dbReference type="SUPFAM" id="SSF55785">
    <property type="entry name" value="PYP-like sensor domain (PAS domain)"/>
    <property type="match status" value="1"/>
</dbReference>
<dbReference type="InterPro" id="IPR003594">
    <property type="entry name" value="HATPase_dom"/>
</dbReference>
<dbReference type="SMART" id="SM01079">
    <property type="entry name" value="CHASE"/>
    <property type="match status" value="1"/>
</dbReference>
<keyword evidence="4" id="KW-0597">Phosphoprotein</keyword>
<dbReference type="InterPro" id="IPR000014">
    <property type="entry name" value="PAS"/>
</dbReference>
<feature type="domain" description="PAS" evidence="12">
    <location>
        <begin position="287"/>
        <end position="357"/>
    </location>
</feature>
<dbReference type="GO" id="GO:0016020">
    <property type="term" value="C:membrane"/>
    <property type="evidence" value="ECO:0007669"/>
    <property type="project" value="UniProtKB-SubCell"/>
</dbReference>
<evidence type="ECO:0000256" key="5">
    <source>
        <dbReference type="ARBA" id="ARBA00022679"/>
    </source>
</evidence>
<name>A0A178M7I8_9PROT</name>
<dbReference type="Proteomes" id="UP000078428">
    <property type="component" value="Unassembled WGS sequence"/>
</dbReference>
<evidence type="ECO:0000256" key="2">
    <source>
        <dbReference type="ARBA" id="ARBA00004370"/>
    </source>
</evidence>
<dbReference type="PROSITE" id="PS50839">
    <property type="entry name" value="CHASE"/>
    <property type="match status" value="1"/>
</dbReference>
<evidence type="ECO:0000256" key="3">
    <source>
        <dbReference type="ARBA" id="ARBA00012438"/>
    </source>
</evidence>
<dbReference type="InterPro" id="IPR013767">
    <property type="entry name" value="PAS_fold"/>
</dbReference>
<dbReference type="Gene3D" id="3.30.565.10">
    <property type="entry name" value="Histidine kinase-like ATPase, C-terminal domain"/>
    <property type="match status" value="1"/>
</dbReference>
<comment type="catalytic activity">
    <reaction evidence="1">
        <text>ATP + protein L-histidine = ADP + protein N-phospho-L-histidine.</text>
        <dbReference type="EC" id="2.7.13.3"/>
    </reaction>
</comment>
<dbReference type="FunFam" id="3.30.565.10:FF:000006">
    <property type="entry name" value="Sensor histidine kinase WalK"/>
    <property type="match status" value="1"/>
</dbReference>
<dbReference type="SUPFAM" id="SSF55874">
    <property type="entry name" value="ATPase domain of HSP90 chaperone/DNA topoisomerase II/histidine kinase"/>
    <property type="match status" value="1"/>
</dbReference>
<evidence type="ECO:0000256" key="8">
    <source>
        <dbReference type="ARBA" id="ARBA00022989"/>
    </source>
</evidence>
<dbReference type="SMART" id="SM00388">
    <property type="entry name" value="HisKA"/>
    <property type="match status" value="1"/>
</dbReference>
<dbReference type="EMBL" id="LWQT01000109">
    <property type="protein sequence ID" value="OAN44741.1"/>
    <property type="molecule type" value="Genomic_DNA"/>
</dbReference>
<feature type="transmembrane region" description="Helical" evidence="10">
    <location>
        <begin position="254"/>
        <end position="274"/>
    </location>
</feature>
<dbReference type="GO" id="GO:0000155">
    <property type="term" value="F:phosphorelay sensor kinase activity"/>
    <property type="evidence" value="ECO:0007669"/>
    <property type="project" value="InterPro"/>
</dbReference>
<dbReference type="PROSITE" id="PS50109">
    <property type="entry name" value="HIS_KIN"/>
    <property type="match status" value="1"/>
</dbReference>
<sequence>MAAVVTALASLALIEVYRLQVERRAETARAEVVERLGGLRARLESALTEPLLVTRGLQADLVEHGDMSDEEFSRLAAVLLADYPAIRNLTLARGTVIAAVYPEAGNRAALGVDYRSRPDQWGTVERAIKTRRPVLAGPVTLVQGGVALIGRVPVYLPRADKTESDFFGLISVVIDVPVAFATAGVDQETLPIRLAIRGRDGLGAAGGMIWGDEAIFSDSPIEMDVMLPGGSWQLAALPKGGWDADHAELQVTRLLGIILALIVGLASFGTAFYIRSLRSARWRAAESEERYRALVETSPMAVCVHRDGVIIFANEAAVRMAAARSAEDFVGVNIFEQVHPDFRPQALSRVQALMSDGGALPSMETRLLTLDGRGIDVEIVSARVTMDGRPAVLSLINDITLRHQAEAERESLVQNLRRSNEDLLQFAYIASHDLQEPLRNVSGYVQLLGRRYRGKLDKDADQFIDFAVDGVKRMQEMISSLLDYSRLNSEMDARRPIESDAVLERVLSDMSAAIARQGGRVEARGLPRVLAHESELARIFQNLIGNGLKYARSGVPPVIAISARRSGPEWTISVADNGIGISEEYHDRIFTMFQRLHARDAYGGTGIGLAICRKLVQHNGGRIWVESREGEGSTFHFTLPAA</sequence>
<dbReference type="CDD" id="cd00130">
    <property type="entry name" value="PAS"/>
    <property type="match status" value="1"/>
</dbReference>
<evidence type="ECO:0000256" key="1">
    <source>
        <dbReference type="ARBA" id="ARBA00000085"/>
    </source>
</evidence>
<comment type="subcellular location">
    <subcellularLocation>
        <location evidence="2">Membrane</location>
    </subcellularLocation>
</comment>
<dbReference type="GO" id="GO:0006355">
    <property type="term" value="P:regulation of DNA-templated transcription"/>
    <property type="evidence" value="ECO:0007669"/>
    <property type="project" value="InterPro"/>
</dbReference>
<dbReference type="EC" id="2.7.13.3" evidence="3"/>
<dbReference type="Gene3D" id="3.30.450.20">
    <property type="entry name" value="PAS domain"/>
    <property type="match status" value="1"/>
</dbReference>
<dbReference type="SMART" id="SM00387">
    <property type="entry name" value="HATPase_c"/>
    <property type="match status" value="1"/>
</dbReference>
<dbReference type="Pfam" id="PF02518">
    <property type="entry name" value="HATPase_c"/>
    <property type="match status" value="1"/>
</dbReference>
<comment type="caution">
    <text evidence="14">The sequence shown here is derived from an EMBL/GenBank/DDBJ whole genome shotgun (WGS) entry which is preliminary data.</text>
</comment>
<keyword evidence="7 14" id="KW-0418">Kinase</keyword>
<evidence type="ECO:0000259" key="13">
    <source>
        <dbReference type="PROSITE" id="PS50839"/>
    </source>
</evidence>
<keyword evidence="15" id="KW-1185">Reference proteome</keyword>
<dbReference type="InterPro" id="IPR005467">
    <property type="entry name" value="His_kinase_dom"/>
</dbReference>
<dbReference type="InterPro" id="IPR004358">
    <property type="entry name" value="Sig_transdc_His_kin-like_C"/>
</dbReference>
<dbReference type="InterPro" id="IPR006189">
    <property type="entry name" value="CHASE_dom"/>
</dbReference>
<dbReference type="InterPro" id="IPR036097">
    <property type="entry name" value="HisK_dim/P_sf"/>
</dbReference>
<evidence type="ECO:0000313" key="15">
    <source>
        <dbReference type="Proteomes" id="UP000078428"/>
    </source>
</evidence>
<keyword evidence="8 10" id="KW-1133">Transmembrane helix</keyword>
<dbReference type="PANTHER" id="PTHR43304:SF1">
    <property type="entry name" value="PAC DOMAIN-CONTAINING PROTEIN"/>
    <property type="match status" value="1"/>
</dbReference>
<dbReference type="Pfam" id="PF03924">
    <property type="entry name" value="CHASE"/>
    <property type="match status" value="1"/>
</dbReference>
<evidence type="ECO:0000256" key="9">
    <source>
        <dbReference type="ARBA" id="ARBA00023136"/>
    </source>
</evidence>
<dbReference type="InterPro" id="IPR042240">
    <property type="entry name" value="CHASE_sf"/>
</dbReference>
<evidence type="ECO:0000256" key="10">
    <source>
        <dbReference type="SAM" id="Phobius"/>
    </source>
</evidence>
<evidence type="ECO:0000259" key="12">
    <source>
        <dbReference type="PROSITE" id="PS50112"/>
    </source>
</evidence>
<dbReference type="Gene3D" id="1.10.287.130">
    <property type="match status" value="1"/>
</dbReference>
<dbReference type="PRINTS" id="PR00344">
    <property type="entry name" value="BCTRLSENSOR"/>
</dbReference>
<dbReference type="CDD" id="cd00082">
    <property type="entry name" value="HisKA"/>
    <property type="match status" value="1"/>
</dbReference>
<accession>A0A178M7I8</accession>
<dbReference type="SUPFAM" id="SSF47384">
    <property type="entry name" value="Homodimeric domain of signal transducing histidine kinase"/>
    <property type="match status" value="1"/>
</dbReference>
<keyword evidence="9 10" id="KW-0472">Membrane</keyword>
<evidence type="ECO:0000256" key="7">
    <source>
        <dbReference type="ARBA" id="ARBA00022777"/>
    </source>
</evidence>
<dbReference type="NCBIfam" id="TIGR00229">
    <property type="entry name" value="sensory_box"/>
    <property type="match status" value="1"/>
</dbReference>
<dbReference type="Gene3D" id="3.30.450.350">
    <property type="entry name" value="CHASE domain"/>
    <property type="match status" value="1"/>
</dbReference>
<dbReference type="InterPro" id="IPR052162">
    <property type="entry name" value="Sensor_kinase/Photoreceptor"/>
</dbReference>
<dbReference type="SMART" id="SM00091">
    <property type="entry name" value="PAS"/>
    <property type="match status" value="1"/>
</dbReference>
<dbReference type="InterPro" id="IPR036890">
    <property type="entry name" value="HATPase_C_sf"/>
</dbReference>
<keyword evidence="6 10" id="KW-0812">Transmembrane</keyword>
<feature type="domain" description="CHASE" evidence="13">
    <location>
        <begin position="96"/>
        <end position="176"/>
    </location>
</feature>
<evidence type="ECO:0000259" key="11">
    <source>
        <dbReference type="PROSITE" id="PS50109"/>
    </source>
</evidence>
<dbReference type="STRING" id="1285242.A6A04_07935"/>
<feature type="domain" description="Histidine kinase" evidence="11">
    <location>
        <begin position="429"/>
        <end position="642"/>
    </location>
</feature>
<evidence type="ECO:0000256" key="6">
    <source>
        <dbReference type="ARBA" id="ARBA00022692"/>
    </source>
</evidence>